<protein>
    <submittedName>
        <fullName evidence="2">Methyltransferase domain-containing protein</fullName>
    </submittedName>
</protein>
<evidence type="ECO:0000313" key="2">
    <source>
        <dbReference type="EMBL" id="NEY73917.1"/>
    </source>
</evidence>
<comment type="caution">
    <text evidence="2">The sequence shown here is derived from an EMBL/GenBank/DDBJ whole genome shotgun (WGS) entry which is preliminary data.</text>
</comment>
<sequence>MIMFDWHYEAQKKWDEKADFWNQSSKDMWDQGSRSTIIPFLQQHIKPCSILDAGCGDGYGSYMLQKQGFKVTGVDVSTNMIEIAKGRDTKNELQFLQSDIAKMPFPDASFEAIMAINSLEWTIDPLEVVKEFKRVLRPSGTLCIGLLGPTAAPRQNSYQRLYGENVICNTMMPWELQSLAEENGFRLIDGHGVYKKGVTPQTLNGLSSELKQALSFMWVFMFEKKE</sequence>
<dbReference type="PANTHER" id="PTHR43861:SF1">
    <property type="entry name" value="TRANS-ACONITATE 2-METHYLTRANSFERASE"/>
    <property type="match status" value="1"/>
</dbReference>
<dbReference type="RefSeq" id="WP_163181838.1">
    <property type="nucleotide sequence ID" value="NZ_JAAIWM010000011.1"/>
</dbReference>
<keyword evidence="3" id="KW-1185">Reference proteome</keyword>
<gene>
    <name evidence="2" type="ORF">G4D63_19645</name>
</gene>
<keyword evidence="2" id="KW-0489">Methyltransferase</keyword>
<dbReference type="Gene3D" id="3.40.50.150">
    <property type="entry name" value="Vaccinia Virus protein VP39"/>
    <property type="match status" value="1"/>
</dbReference>
<accession>A0A6M0QCD6</accession>
<name>A0A6M0QCD6_9BACI</name>
<proteinExistence type="predicted"/>
<feature type="domain" description="Methyltransferase type 11" evidence="1">
    <location>
        <begin position="51"/>
        <end position="144"/>
    </location>
</feature>
<evidence type="ECO:0000259" key="1">
    <source>
        <dbReference type="Pfam" id="PF08241"/>
    </source>
</evidence>
<dbReference type="Proteomes" id="UP000481043">
    <property type="component" value="Unassembled WGS sequence"/>
</dbReference>
<keyword evidence="2" id="KW-0808">Transferase</keyword>
<reference evidence="2 3" key="1">
    <citation type="submission" date="2020-02" db="EMBL/GenBank/DDBJ databases">
        <title>Bacillus aquiflavi sp. nov., isolated from yellow water of strong flavor Chinese baijiu in Yibin region of China.</title>
        <authorList>
            <person name="Xie J."/>
        </authorList>
    </citation>
    <scope>NUCLEOTIDE SEQUENCE [LARGE SCALE GENOMIC DNA]</scope>
    <source>
        <strain evidence="2 3">SA4</strain>
    </source>
</reference>
<dbReference type="EMBL" id="JAAIWM010000011">
    <property type="protein sequence ID" value="NEY73917.1"/>
    <property type="molecule type" value="Genomic_DNA"/>
</dbReference>
<dbReference type="PANTHER" id="PTHR43861">
    <property type="entry name" value="TRANS-ACONITATE 2-METHYLTRANSFERASE-RELATED"/>
    <property type="match status" value="1"/>
</dbReference>
<dbReference type="GO" id="GO:0008757">
    <property type="term" value="F:S-adenosylmethionine-dependent methyltransferase activity"/>
    <property type="evidence" value="ECO:0007669"/>
    <property type="project" value="InterPro"/>
</dbReference>
<dbReference type="Pfam" id="PF08241">
    <property type="entry name" value="Methyltransf_11"/>
    <property type="match status" value="1"/>
</dbReference>
<evidence type="ECO:0000313" key="3">
    <source>
        <dbReference type="Proteomes" id="UP000481043"/>
    </source>
</evidence>
<organism evidence="2 3">
    <name type="scientific">Bacillus mesophilus</name>
    <dbReference type="NCBI Taxonomy" id="1808955"/>
    <lineage>
        <taxon>Bacteria</taxon>
        <taxon>Bacillati</taxon>
        <taxon>Bacillota</taxon>
        <taxon>Bacilli</taxon>
        <taxon>Bacillales</taxon>
        <taxon>Bacillaceae</taxon>
        <taxon>Bacillus</taxon>
    </lineage>
</organism>
<dbReference type="AlphaFoldDB" id="A0A6M0QCD6"/>
<dbReference type="InterPro" id="IPR029063">
    <property type="entry name" value="SAM-dependent_MTases_sf"/>
</dbReference>
<dbReference type="GO" id="GO:0032259">
    <property type="term" value="P:methylation"/>
    <property type="evidence" value="ECO:0007669"/>
    <property type="project" value="UniProtKB-KW"/>
</dbReference>
<dbReference type="CDD" id="cd02440">
    <property type="entry name" value="AdoMet_MTases"/>
    <property type="match status" value="1"/>
</dbReference>
<dbReference type="InterPro" id="IPR013216">
    <property type="entry name" value="Methyltransf_11"/>
</dbReference>
<dbReference type="SUPFAM" id="SSF53335">
    <property type="entry name" value="S-adenosyl-L-methionine-dependent methyltransferases"/>
    <property type="match status" value="1"/>
</dbReference>